<dbReference type="PANTHER" id="PTHR33116:SF87">
    <property type="entry name" value="OS01G0158850 PROTEIN"/>
    <property type="match status" value="1"/>
</dbReference>
<proteinExistence type="predicted"/>
<dbReference type="InterPro" id="IPR000477">
    <property type="entry name" value="RT_dom"/>
</dbReference>
<dbReference type="CDD" id="cd01650">
    <property type="entry name" value="RT_nLTR_like"/>
    <property type="match status" value="1"/>
</dbReference>
<protein>
    <recommendedName>
        <fullName evidence="1">Reverse transcriptase domain-containing protein</fullName>
    </recommendedName>
</protein>
<dbReference type="AlphaFoldDB" id="A0ABC9A188"/>
<dbReference type="InterPro" id="IPR043502">
    <property type="entry name" value="DNA/RNA_pol_sf"/>
</dbReference>
<sequence>MKHFQPVVPQLVHCDQTGFLKGRCIAENLLYAAELVQCCHKRKARAVVLKLDFRKAFDSIDWSALLAILKAKGFPEQWCRWIHLLNVSSRTAVVQNGVPGKWIACKKGLRQGDPLSPYLFIIVADLLQQMILAASRAGELLHPIAPDLPCPVLQYADDTLIILSAQPSQISRLKQILDSFSAMTGLHINFDKSTFVPIGIPQSEAQAMASILGCAVASFPQTYLGLPLSCHKLRLNDMQPLVKAVQSYIPGWCGSLLSPSGRTILTNAVLGARVIYAMGSILLLGGTIHDVDATRRAFLWTGDSSCNGAQCKVAWEVVCLDKAHGGLGVKDLAVQNKGLLSKFFAKLHQRPTTNWQR</sequence>
<evidence type="ECO:0000259" key="1">
    <source>
        <dbReference type="PROSITE" id="PS50878"/>
    </source>
</evidence>
<dbReference type="SUPFAM" id="SSF56672">
    <property type="entry name" value="DNA/RNA polymerases"/>
    <property type="match status" value="1"/>
</dbReference>
<name>A0ABC9A188_9POAL</name>
<keyword evidence="3" id="KW-1185">Reference proteome</keyword>
<dbReference type="PANTHER" id="PTHR33116">
    <property type="entry name" value="REVERSE TRANSCRIPTASE ZINC-BINDING DOMAIN-CONTAINING PROTEIN-RELATED-RELATED"/>
    <property type="match status" value="1"/>
</dbReference>
<gene>
    <name evidence="2" type="ORF">URODEC1_LOCUS50858</name>
</gene>
<dbReference type="PROSITE" id="PS50878">
    <property type="entry name" value="RT_POL"/>
    <property type="match status" value="1"/>
</dbReference>
<dbReference type="EMBL" id="OZ075112">
    <property type="protein sequence ID" value="CAL4971761.1"/>
    <property type="molecule type" value="Genomic_DNA"/>
</dbReference>
<evidence type="ECO:0000313" key="2">
    <source>
        <dbReference type="EMBL" id="CAL4971761.1"/>
    </source>
</evidence>
<dbReference type="Proteomes" id="UP001497457">
    <property type="component" value="Chromosome 2b"/>
</dbReference>
<feature type="domain" description="Reverse transcriptase" evidence="1">
    <location>
        <begin position="1"/>
        <end position="228"/>
    </location>
</feature>
<reference evidence="2" key="1">
    <citation type="submission" date="2024-10" db="EMBL/GenBank/DDBJ databases">
        <authorList>
            <person name="Ryan C."/>
        </authorList>
    </citation>
    <scope>NUCLEOTIDE SEQUENCE [LARGE SCALE GENOMIC DNA]</scope>
</reference>
<organism evidence="2 3">
    <name type="scientific">Urochloa decumbens</name>
    <dbReference type="NCBI Taxonomy" id="240449"/>
    <lineage>
        <taxon>Eukaryota</taxon>
        <taxon>Viridiplantae</taxon>
        <taxon>Streptophyta</taxon>
        <taxon>Embryophyta</taxon>
        <taxon>Tracheophyta</taxon>
        <taxon>Spermatophyta</taxon>
        <taxon>Magnoliopsida</taxon>
        <taxon>Liliopsida</taxon>
        <taxon>Poales</taxon>
        <taxon>Poaceae</taxon>
        <taxon>PACMAD clade</taxon>
        <taxon>Panicoideae</taxon>
        <taxon>Panicodae</taxon>
        <taxon>Paniceae</taxon>
        <taxon>Melinidinae</taxon>
        <taxon>Urochloa</taxon>
    </lineage>
</organism>
<accession>A0ABC9A188</accession>
<dbReference type="Pfam" id="PF00078">
    <property type="entry name" value="RVT_1"/>
    <property type="match status" value="1"/>
</dbReference>
<evidence type="ECO:0000313" key="3">
    <source>
        <dbReference type="Proteomes" id="UP001497457"/>
    </source>
</evidence>